<accession>A0A2I0U1Q8</accession>
<keyword evidence="2" id="KW-1185">Reference proteome</keyword>
<evidence type="ECO:0008006" key="3">
    <source>
        <dbReference type="Google" id="ProtNLM"/>
    </source>
</evidence>
<reference evidence="2" key="1">
    <citation type="submission" date="2017-11" db="EMBL/GenBank/DDBJ databases">
        <authorList>
            <person name="Lima N.C."/>
            <person name="Parody-Merino A.M."/>
            <person name="Battley P.F."/>
            <person name="Fidler A.E."/>
            <person name="Prosdocimi F."/>
        </authorList>
    </citation>
    <scope>NUCLEOTIDE SEQUENCE [LARGE SCALE GENOMIC DNA]</scope>
</reference>
<dbReference type="OrthoDB" id="416454at2759"/>
<dbReference type="PANTHER" id="PTHR33332">
    <property type="entry name" value="REVERSE TRANSCRIPTASE DOMAIN-CONTAINING PROTEIN"/>
    <property type="match status" value="1"/>
</dbReference>
<proteinExistence type="predicted"/>
<dbReference type="EMBL" id="KZ506362">
    <property type="protein sequence ID" value="PKU40014.1"/>
    <property type="molecule type" value="Genomic_DNA"/>
</dbReference>
<name>A0A2I0U1Q8_LIMLA</name>
<evidence type="ECO:0000313" key="2">
    <source>
        <dbReference type="Proteomes" id="UP000233556"/>
    </source>
</evidence>
<evidence type="ECO:0000313" key="1">
    <source>
        <dbReference type="EMBL" id="PKU40014.1"/>
    </source>
</evidence>
<reference evidence="2" key="2">
    <citation type="submission" date="2017-12" db="EMBL/GenBank/DDBJ databases">
        <title>Genome sequence of the Bar-tailed Godwit (Limosa lapponica baueri).</title>
        <authorList>
            <person name="Lima N.C.B."/>
            <person name="Parody-Merino A.M."/>
            <person name="Battley P.F."/>
            <person name="Fidler A.E."/>
            <person name="Prosdocimi F."/>
        </authorList>
    </citation>
    <scope>NUCLEOTIDE SEQUENCE [LARGE SCALE GENOMIC DNA]</scope>
</reference>
<organism evidence="1 2">
    <name type="scientific">Limosa lapponica baueri</name>
    <dbReference type="NCBI Taxonomy" id="1758121"/>
    <lineage>
        <taxon>Eukaryota</taxon>
        <taxon>Metazoa</taxon>
        <taxon>Chordata</taxon>
        <taxon>Craniata</taxon>
        <taxon>Vertebrata</taxon>
        <taxon>Euteleostomi</taxon>
        <taxon>Archelosauria</taxon>
        <taxon>Archosauria</taxon>
        <taxon>Dinosauria</taxon>
        <taxon>Saurischia</taxon>
        <taxon>Theropoda</taxon>
        <taxon>Coelurosauria</taxon>
        <taxon>Aves</taxon>
        <taxon>Neognathae</taxon>
        <taxon>Neoaves</taxon>
        <taxon>Charadriiformes</taxon>
        <taxon>Scolopacidae</taxon>
        <taxon>Limosa</taxon>
    </lineage>
</organism>
<sequence>MNEQGSWRLAETPEDWKKANVTGIINKDKEDPGNHRAVSLMSVLGKVVEQTILETISKHMKDSKMVGSSQHGFMKEKSCLSNLMVFYSEMIGSVDARRAVYVVYLVFKTYSKDGVSYNILTDKLKKYRLDEYTVRLKTN</sequence>
<protein>
    <recommendedName>
        <fullName evidence="3">Rna-directed dna polymerase from mobile element jockey-like</fullName>
    </recommendedName>
</protein>
<dbReference type="Proteomes" id="UP000233556">
    <property type="component" value="Unassembled WGS sequence"/>
</dbReference>
<gene>
    <name evidence="1" type="ORF">llap_9681</name>
</gene>
<dbReference type="AlphaFoldDB" id="A0A2I0U1Q8"/>